<evidence type="ECO:0000256" key="1">
    <source>
        <dbReference type="SAM" id="Phobius"/>
    </source>
</evidence>
<protein>
    <recommendedName>
        <fullName evidence="4">DUF2306 domain-containing protein</fullName>
    </recommendedName>
</protein>
<keyword evidence="1" id="KW-0472">Membrane</keyword>
<accession>A0ABT3XWB6</accession>
<keyword evidence="1" id="KW-0812">Transmembrane</keyword>
<feature type="transmembrane region" description="Helical" evidence="1">
    <location>
        <begin position="132"/>
        <end position="153"/>
    </location>
</feature>
<evidence type="ECO:0000313" key="2">
    <source>
        <dbReference type="EMBL" id="MCX8525922.1"/>
    </source>
</evidence>
<dbReference type="EMBL" id="JAOVZW010000024">
    <property type="protein sequence ID" value="MCX8525922.1"/>
    <property type="molecule type" value="Genomic_DNA"/>
</dbReference>
<feature type="transmembrane region" description="Helical" evidence="1">
    <location>
        <begin position="93"/>
        <end position="112"/>
    </location>
</feature>
<sequence>MGLSNLGIFHTIIGVVAILSALISFIRYGKINLKHITGKLYFYFTIITSLTALGISKHGGFNAGHVLSLIILILVTAAFFLHTKKEGNNKARYFENFLMAFSFLLSMLPTVNETLTRVPIGHPLAKDINDPLIGKTLLIIFILFIAGSVYQIIKQRKINKLETNSVEF</sequence>
<feature type="transmembrane region" description="Helical" evidence="1">
    <location>
        <begin position="6"/>
        <end position="28"/>
    </location>
</feature>
<proteinExistence type="predicted"/>
<keyword evidence="1" id="KW-1133">Transmembrane helix</keyword>
<organism evidence="2 3">
    <name type="scientific">Chryseobacterium formosus</name>
    <dbReference type="NCBI Taxonomy" id="1537363"/>
    <lineage>
        <taxon>Bacteria</taxon>
        <taxon>Pseudomonadati</taxon>
        <taxon>Bacteroidota</taxon>
        <taxon>Flavobacteriia</taxon>
        <taxon>Flavobacteriales</taxon>
        <taxon>Weeksellaceae</taxon>
        <taxon>Chryseobacterium group</taxon>
        <taxon>Chryseobacterium</taxon>
    </lineage>
</organism>
<dbReference type="RefSeq" id="WP_267267164.1">
    <property type="nucleotide sequence ID" value="NZ_JAOVZW010000024.1"/>
</dbReference>
<dbReference type="Proteomes" id="UP001073122">
    <property type="component" value="Unassembled WGS sequence"/>
</dbReference>
<name>A0ABT3XWB6_9FLAO</name>
<reference evidence="2" key="1">
    <citation type="submission" date="2022-10" db="EMBL/GenBank/DDBJ databases">
        <title>Chryseobacterium sp. nov., a novel bacterial species.</title>
        <authorList>
            <person name="Cao Y."/>
        </authorList>
    </citation>
    <scope>NUCLEOTIDE SEQUENCE</scope>
    <source>
        <strain evidence="2">CCTCC AB2015118</strain>
    </source>
</reference>
<feature type="transmembrane region" description="Helical" evidence="1">
    <location>
        <begin position="40"/>
        <end position="56"/>
    </location>
</feature>
<gene>
    <name evidence="2" type="ORF">OF897_18565</name>
</gene>
<comment type="caution">
    <text evidence="2">The sequence shown here is derived from an EMBL/GenBank/DDBJ whole genome shotgun (WGS) entry which is preliminary data.</text>
</comment>
<evidence type="ECO:0000313" key="3">
    <source>
        <dbReference type="Proteomes" id="UP001073122"/>
    </source>
</evidence>
<feature type="transmembrane region" description="Helical" evidence="1">
    <location>
        <begin position="62"/>
        <end position="81"/>
    </location>
</feature>
<keyword evidence="3" id="KW-1185">Reference proteome</keyword>
<evidence type="ECO:0008006" key="4">
    <source>
        <dbReference type="Google" id="ProtNLM"/>
    </source>
</evidence>